<dbReference type="InterPro" id="IPR029068">
    <property type="entry name" value="Glyas_Bleomycin-R_OHBP_Dase"/>
</dbReference>
<dbReference type="Proteomes" id="UP000601223">
    <property type="component" value="Unassembled WGS sequence"/>
</dbReference>
<accession>A0A8J3NGS9</accession>
<feature type="domain" description="Glyoxalase-like" evidence="1">
    <location>
        <begin position="17"/>
        <end position="107"/>
    </location>
</feature>
<gene>
    <name evidence="2" type="ORF">Cba03nite_20290</name>
</gene>
<proteinExistence type="predicted"/>
<evidence type="ECO:0000313" key="2">
    <source>
        <dbReference type="EMBL" id="GIF80680.1"/>
    </source>
</evidence>
<evidence type="ECO:0000313" key="3">
    <source>
        <dbReference type="Proteomes" id="UP000601223"/>
    </source>
</evidence>
<dbReference type="EMBL" id="BONF01000010">
    <property type="protein sequence ID" value="GIF80680.1"/>
    <property type="molecule type" value="Genomic_DNA"/>
</dbReference>
<dbReference type="SUPFAM" id="SSF54593">
    <property type="entry name" value="Glyoxalase/Bleomycin resistance protein/Dihydroxybiphenyl dioxygenase"/>
    <property type="match status" value="2"/>
</dbReference>
<organism evidence="2 3">
    <name type="scientific">Catellatospora bangladeshensis</name>
    <dbReference type="NCBI Taxonomy" id="310355"/>
    <lineage>
        <taxon>Bacteria</taxon>
        <taxon>Bacillati</taxon>
        <taxon>Actinomycetota</taxon>
        <taxon>Actinomycetes</taxon>
        <taxon>Micromonosporales</taxon>
        <taxon>Micromonosporaceae</taxon>
        <taxon>Catellatospora</taxon>
    </lineage>
</organism>
<feature type="domain" description="Glyoxalase-like" evidence="1">
    <location>
        <begin position="132"/>
        <end position="235"/>
    </location>
</feature>
<name>A0A8J3NGS9_9ACTN</name>
<reference evidence="2 3" key="1">
    <citation type="submission" date="2021-01" db="EMBL/GenBank/DDBJ databases">
        <title>Whole genome shotgun sequence of Catellatospora bangladeshensis NBRC 107357.</title>
        <authorList>
            <person name="Komaki H."/>
            <person name="Tamura T."/>
        </authorList>
    </citation>
    <scope>NUCLEOTIDE SEQUENCE [LARGE SCALE GENOMIC DNA]</scope>
    <source>
        <strain evidence="2 3">NBRC 107357</strain>
    </source>
</reference>
<protein>
    <recommendedName>
        <fullName evidence="1">Glyoxalase-like domain-containing protein</fullName>
    </recommendedName>
</protein>
<dbReference type="Gene3D" id="3.10.180.10">
    <property type="entry name" value="2,3-Dihydroxybiphenyl 1,2-Dioxygenase, domain 1"/>
    <property type="match status" value="2"/>
</dbReference>
<dbReference type="AlphaFoldDB" id="A0A8J3NGS9"/>
<dbReference type="PANTHER" id="PTHR35908:SF1">
    <property type="entry name" value="CONSERVED PROTEIN"/>
    <property type="match status" value="1"/>
</dbReference>
<dbReference type="PANTHER" id="PTHR35908">
    <property type="entry name" value="HYPOTHETICAL FUSION PROTEIN"/>
    <property type="match status" value="1"/>
</dbReference>
<dbReference type="Pfam" id="PF18029">
    <property type="entry name" value="Glyoxalase_6"/>
    <property type="match status" value="2"/>
</dbReference>
<sequence length="247" mass="26631">MIRWTYAFIDRPAGLFTEAASFWARATGTHLTARRGADAEFATLLPIGADPCLKVQAVGDGGGVHLDLAVEDPVALTRRAHELGAETIAATGTYTVLRSPGGMVFCAVPWHDEFRRPIAQAAPDGALSRLDQVCIDAGPAVYDAEVAFWGELTGWGAYPGSRPEFHVVEQPAELPIRILLQRLREERPTSAHLDLACSEIEGVRSWHEKLGATHVADGARWVVMRDPAGGVYCLTARDPQTGGLPGR</sequence>
<comment type="caution">
    <text evidence="2">The sequence shown here is derived from an EMBL/GenBank/DDBJ whole genome shotgun (WGS) entry which is preliminary data.</text>
</comment>
<keyword evidence="3" id="KW-1185">Reference proteome</keyword>
<dbReference type="RefSeq" id="WP_239125612.1">
    <property type="nucleotide sequence ID" value="NZ_BONF01000010.1"/>
</dbReference>
<dbReference type="InterPro" id="IPR041581">
    <property type="entry name" value="Glyoxalase_6"/>
</dbReference>
<evidence type="ECO:0000259" key="1">
    <source>
        <dbReference type="Pfam" id="PF18029"/>
    </source>
</evidence>